<organism evidence="6 7">
    <name type="scientific">Smittium culicis</name>
    <dbReference type="NCBI Taxonomy" id="133412"/>
    <lineage>
        <taxon>Eukaryota</taxon>
        <taxon>Fungi</taxon>
        <taxon>Fungi incertae sedis</taxon>
        <taxon>Zoopagomycota</taxon>
        <taxon>Kickxellomycotina</taxon>
        <taxon>Harpellomycetes</taxon>
        <taxon>Harpellales</taxon>
        <taxon>Legeriomycetaceae</taxon>
        <taxon>Smittium</taxon>
    </lineage>
</organism>
<dbReference type="InterPro" id="IPR004140">
    <property type="entry name" value="Exo70"/>
</dbReference>
<dbReference type="AlphaFoldDB" id="A0A1R1YST1"/>
<comment type="similarity">
    <text evidence="1 4">Belongs to the EXO70 family.</text>
</comment>
<dbReference type="PANTHER" id="PTHR12542:SF41">
    <property type="entry name" value="EXOCYST COMPLEX COMPONENT 7"/>
    <property type="match status" value="1"/>
</dbReference>
<comment type="subcellular location">
    <subcellularLocation>
        <location evidence="4">Bud</location>
    </subcellularLocation>
    <subcellularLocation>
        <location evidence="4">Bud neck</location>
    </subcellularLocation>
</comment>
<dbReference type="Proteomes" id="UP000187429">
    <property type="component" value="Unassembled WGS sequence"/>
</dbReference>
<proteinExistence type="inferred from homology"/>
<feature type="domain" description="Exocyst complex subunit Exo70 C-terminal" evidence="5">
    <location>
        <begin position="272"/>
        <end position="597"/>
    </location>
</feature>
<evidence type="ECO:0000256" key="3">
    <source>
        <dbReference type="ARBA" id="ARBA00022483"/>
    </source>
</evidence>
<protein>
    <recommendedName>
        <fullName evidence="4">Exocyst complex protein EXO70</fullName>
    </recommendedName>
</protein>
<dbReference type="GO" id="GO:0005935">
    <property type="term" value="C:cellular bud neck"/>
    <property type="evidence" value="ECO:0007669"/>
    <property type="project" value="UniProtKB-SubCell"/>
</dbReference>
<evidence type="ECO:0000256" key="1">
    <source>
        <dbReference type="ARBA" id="ARBA00006756"/>
    </source>
</evidence>
<dbReference type="Gene3D" id="1.20.1280.170">
    <property type="entry name" value="Exocyst complex component Exo70"/>
    <property type="match status" value="1"/>
</dbReference>
<dbReference type="GO" id="GO:0015031">
    <property type="term" value="P:protein transport"/>
    <property type="evidence" value="ECO:0007669"/>
    <property type="project" value="UniProtKB-KW"/>
</dbReference>
<gene>
    <name evidence="6" type="ORF">AYI69_g539</name>
</gene>
<dbReference type="GO" id="GO:0000145">
    <property type="term" value="C:exocyst"/>
    <property type="evidence" value="ECO:0007669"/>
    <property type="project" value="InterPro"/>
</dbReference>
<reference evidence="7" key="1">
    <citation type="submission" date="2017-01" db="EMBL/GenBank/DDBJ databases">
        <authorList>
            <person name="Wang Y."/>
            <person name="White M."/>
            <person name="Kvist S."/>
            <person name="Moncalvo J.-M."/>
        </authorList>
    </citation>
    <scope>NUCLEOTIDE SEQUENCE [LARGE SCALE GENOMIC DNA]</scope>
    <source>
        <strain evidence="7">ID-206-W2</strain>
    </source>
</reference>
<evidence type="ECO:0000313" key="7">
    <source>
        <dbReference type="Proteomes" id="UP000187429"/>
    </source>
</evidence>
<keyword evidence="2 4" id="KW-0813">Transport</keyword>
<keyword evidence="7" id="KW-1185">Reference proteome</keyword>
<dbReference type="GO" id="GO:0006887">
    <property type="term" value="P:exocytosis"/>
    <property type="evidence" value="ECO:0007669"/>
    <property type="project" value="UniProtKB-KW"/>
</dbReference>
<comment type="function">
    <text evidence="4">Involved in the secretory pathway as part of the exocyst complex which tethers secretory vesicles to the sites of exocytosis. Also plays a role in the assembly of the exocyst.</text>
</comment>
<dbReference type="SUPFAM" id="SSF74788">
    <property type="entry name" value="Cullin repeat-like"/>
    <property type="match status" value="1"/>
</dbReference>
<evidence type="ECO:0000259" key="5">
    <source>
        <dbReference type="Pfam" id="PF03081"/>
    </source>
</evidence>
<comment type="caution">
    <text evidence="6">The sequence shown here is derived from an EMBL/GenBank/DDBJ whole genome shotgun (WGS) entry which is preliminary data.</text>
</comment>
<sequence>MKPKYTQENIDDEKEELEFMKESLLEMDQLSEQTARVLKVFDLRLKSLAKISAPIYKSTEKLARLYVNVGETAISLDNILKFYEASGHDSSIIISGIQQEDLDLYLSTIKRLHEAEQVLSKIKLLSAAQSQKDTEKLITAGHKNVQKYLISKTKKGSKKVDPTNFSFASDIPTINNHELNIIMSLFRKFERYEFHAKYTKDLAICFSEVRSSIAIECLSDLQSSSLDSYNLLNTDQSLNKSDFTAKKNPTTNFLIVEPSAQGQQMSSAQSIYRTYTENFLKVLVCERQLLESTIPKSVLRNSLNVLVNTVYTSLIKASQRICEHLSESIYSNIAAAIEFRSACKDTANSLSKTIDFDSSLKVDLKHIVHSITKPLSSTFSGLIQTLKSTTNKPPVSKSGGIYGPTITAFELIKGIADCKEKVEEILYSLGDGHWNNSSKDMKKDYISAISQMIEMVSKQYSHPGSMFAFQANNFHYISNAIKYSSGLSQFLPSSIITKYETLTGRNRMALKAIWQSSLATFMSSNINSNEKIELFNTSFEKICNDLSSFVIYDPDLRGHLIQDAVDCLVPKYSSFLDENKINRSYLKYPVPAVEKKIDLTYSNKQS</sequence>
<accession>A0A1R1YST1</accession>
<evidence type="ECO:0000313" key="6">
    <source>
        <dbReference type="EMBL" id="OMJ29931.1"/>
    </source>
</evidence>
<dbReference type="InterPro" id="IPR016159">
    <property type="entry name" value="Cullin_repeat-like_dom_sf"/>
</dbReference>
<name>A0A1R1YST1_9FUNG</name>
<dbReference type="Pfam" id="PF03081">
    <property type="entry name" value="Exo70_C"/>
    <property type="match status" value="1"/>
</dbReference>
<evidence type="ECO:0000256" key="2">
    <source>
        <dbReference type="ARBA" id="ARBA00022448"/>
    </source>
</evidence>
<dbReference type="InterPro" id="IPR046364">
    <property type="entry name" value="Exo70_C"/>
</dbReference>
<dbReference type="EMBL" id="LSSM01000133">
    <property type="protein sequence ID" value="OMJ29931.1"/>
    <property type="molecule type" value="Genomic_DNA"/>
</dbReference>
<dbReference type="GO" id="GO:0005546">
    <property type="term" value="F:phosphatidylinositol-4,5-bisphosphate binding"/>
    <property type="evidence" value="ECO:0007669"/>
    <property type="project" value="InterPro"/>
</dbReference>
<keyword evidence="3 4" id="KW-0268">Exocytosis</keyword>
<keyword evidence="4" id="KW-0653">Protein transport</keyword>
<dbReference type="PANTHER" id="PTHR12542">
    <property type="entry name" value="EXOCYST COMPLEX PROTEIN EXO70"/>
    <property type="match status" value="1"/>
</dbReference>
<evidence type="ECO:0000256" key="4">
    <source>
        <dbReference type="RuleBase" id="RU365026"/>
    </source>
</evidence>
<dbReference type="OrthoDB" id="1922221at2759"/>